<reference evidence="2" key="1">
    <citation type="submission" date="2019-05" db="EMBL/GenBank/DDBJ databases">
        <title>Annotation for the trematode Fasciolopsis buski.</title>
        <authorList>
            <person name="Choi Y.-J."/>
        </authorList>
    </citation>
    <scope>NUCLEOTIDE SEQUENCE</scope>
    <source>
        <strain evidence="2">HT</strain>
        <tissue evidence="2">Whole worm</tissue>
    </source>
</reference>
<dbReference type="PANTHER" id="PTHR47266">
    <property type="entry name" value="ENDONUCLEASE-RELATED"/>
    <property type="match status" value="1"/>
</dbReference>
<gene>
    <name evidence="2" type="ORF">FBUS_00794</name>
</gene>
<evidence type="ECO:0000313" key="3">
    <source>
        <dbReference type="Proteomes" id="UP000728185"/>
    </source>
</evidence>
<dbReference type="PROSITE" id="PS50994">
    <property type="entry name" value="INTEGRASE"/>
    <property type="match status" value="1"/>
</dbReference>
<dbReference type="Pfam" id="PF00665">
    <property type="entry name" value="rve"/>
    <property type="match status" value="1"/>
</dbReference>
<dbReference type="Gene3D" id="3.30.420.10">
    <property type="entry name" value="Ribonuclease H-like superfamily/Ribonuclease H"/>
    <property type="match status" value="1"/>
</dbReference>
<dbReference type="GO" id="GO:0015074">
    <property type="term" value="P:DNA integration"/>
    <property type="evidence" value="ECO:0007669"/>
    <property type="project" value="InterPro"/>
</dbReference>
<organism evidence="2 3">
    <name type="scientific">Fasciolopsis buskii</name>
    <dbReference type="NCBI Taxonomy" id="27845"/>
    <lineage>
        <taxon>Eukaryota</taxon>
        <taxon>Metazoa</taxon>
        <taxon>Spiralia</taxon>
        <taxon>Lophotrochozoa</taxon>
        <taxon>Platyhelminthes</taxon>
        <taxon>Trematoda</taxon>
        <taxon>Digenea</taxon>
        <taxon>Plagiorchiida</taxon>
        <taxon>Echinostomata</taxon>
        <taxon>Echinostomatoidea</taxon>
        <taxon>Fasciolidae</taxon>
        <taxon>Fasciolopsis</taxon>
    </lineage>
</organism>
<dbReference type="InterPro" id="IPR052160">
    <property type="entry name" value="Gypsy_RT_Integrase-like"/>
</dbReference>
<dbReference type="GO" id="GO:0003676">
    <property type="term" value="F:nucleic acid binding"/>
    <property type="evidence" value="ECO:0007669"/>
    <property type="project" value="InterPro"/>
</dbReference>
<comment type="caution">
    <text evidence="2">The sequence shown here is derived from an EMBL/GenBank/DDBJ whole genome shotgun (WGS) entry which is preliminary data.</text>
</comment>
<keyword evidence="3" id="KW-1185">Reference proteome</keyword>
<dbReference type="InterPro" id="IPR012337">
    <property type="entry name" value="RNaseH-like_sf"/>
</dbReference>
<proteinExistence type="predicted"/>
<evidence type="ECO:0000313" key="2">
    <source>
        <dbReference type="EMBL" id="KAA0193594.1"/>
    </source>
</evidence>
<sequence>MDCALARGFWGPQQRCNIINFCNRCAHYIRTQLPIKYDRTPLQPVVIGYLSQLVRMDIVGSLPETTKGNRYLWLMIAYFTKWCEAVASPSADAVSNTKAIFDHRIANRGTPERLHSDRGTCFENAAVA</sequence>
<dbReference type="AlphaFoldDB" id="A0A8E0RX77"/>
<feature type="domain" description="Integrase catalytic" evidence="1">
    <location>
        <begin position="40"/>
        <end position="128"/>
    </location>
</feature>
<dbReference type="InterPro" id="IPR001584">
    <property type="entry name" value="Integrase_cat-core"/>
</dbReference>
<accession>A0A8E0RX77</accession>
<dbReference type="InterPro" id="IPR036397">
    <property type="entry name" value="RNaseH_sf"/>
</dbReference>
<dbReference type="EMBL" id="LUCM01004929">
    <property type="protein sequence ID" value="KAA0193594.1"/>
    <property type="molecule type" value="Genomic_DNA"/>
</dbReference>
<name>A0A8E0RX77_9TREM</name>
<dbReference type="OrthoDB" id="10047254at2759"/>
<evidence type="ECO:0000259" key="1">
    <source>
        <dbReference type="PROSITE" id="PS50994"/>
    </source>
</evidence>
<dbReference type="Proteomes" id="UP000728185">
    <property type="component" value="Unassembled WGS sequence"/>
</dbReference>
<dbReference type="SUPFAM" id="SSF53098">
    <property type="entry name" value="Ribonuclease H-like"/>
    <property type="match status" value="1"/>
</dbReference>
<protein>
    <recommendedName>
        <fullName evidence="1">Integrase catalytic domain-containing protein</fullName>
    </recommendedName>
</protein>